<keyword evidence="1" id="KW-1185">Reference proteome</keyword>
<dbReference type="PANTHER" id="PTHR23227">
    <property type="entry name" value="BUCENTAUR RELATED"/>
    <property type="match status" value="1"/>
</dbReference>
<protein>
    <submittedName>
        <fullName evidence="2">Uncharacterized protein LOC129926657</fullName>
    </submittedName>
</protein>
<proteinExistence type="predicted"/>
<dbReference type="InterPro" id="IPR036691">
    <property type="entry name" value="Endo/exonu/phosph_ase_sf"/>
</dbReference>
<name>A0A9W3AL88_BIOGL</name>
<dbReference type="Gene3D" id="3.60.10.10">
    <property type="entry name" value="Endonuclease/exonuclease/phosphatase"/>
    <property type="match status" value="1"/>
</dbReference>
<sequence length="534" mass="60855">MRKYRIKVLGLSETRWNGSGLSNLTTGESIIYSGHEDLDHDHTHGLALLLSREASKALLGWEPVSSRLMSARFNAKGRKTTIIQCYAPTNAAPEEEKEEFYNALQSLLEKTPKNDNKLIMGDMNAKVGTNNAGKELYMGKHGTCNEKGDLFADFCAFNDLIIGVTIFPHKTIHKKTWTSPDGKTENQIDHFAISRKWRRSLLDVRVRRGADVASDHHLLIATARIKLKSFKDFSDRPHYKINTQYLKSEEKKVLFNCEVKNKFEVLAGLVTDETLEQHCLTLQEIWKSTCTDVLGRKTKQHKQWLSAETWAKIQERKELKEKINQCQNEEQKAYLRTQYGAVNKSVRKNARDDKKRFLHEMTVDAEKAAEQRDMKRLYDITRTLAGRNTKTNKPVKDKQGKIITSDVGQKDRWAEHFQEILNQHPPESIPDIPPTTEEIDVNTGPPTKGEIIKANKNAKKGKERGPDGIPVEALKADPKISAEMLHPLLCKIWEQEKVPEIWKLGYLIKLPKKVTSLNATTGEESCYCQPSARS</sequence>
<dbReference type="RefSeq" id="XP_055888066.1">
    <property type="nucleotide sequence ID" value="XM_056032091.1"/>
</dbReference>
<evidence type="ECO:0000313" key="2">
    <source>
        <dbReference type="RefSeq" id="XP_055888066.1"/>
    </source>
</evidence>
<dbReference type="InterPro" id="IPR027124">
    <property type="entry name" value="Swc5/CFDP1/2"/>
</dbReference>
<reference evidence="2" key="1">
    <citation type="submission" date="2025-08" db="UniProtKB">
        <authorList>
            <consortium name="RefSeq"/>
        </authorList>
    </citation>
    <scope>IDENTIFICATION</scope>
</reference>
<dbReference type="GO" id="GO:0003824">
    <property type="term" value="F:catalytic activity"/>
    <property type="evidence" value="ECO:0007669"/>
    <property type="project" value="InterPro"/>
</dbReference>
<dbReference type="SUPFAM" id="SSF56219">
    <property type="entry name" value="DNase I-like"/>
    <property type="match status" value="1"/>
</dbReference>
<accession>A0A9W3AL88</accession>
<gene>
    <name evidence="2" type="primary">LOC129926657</name>
</gene>
<dbReference type="CDD" id="cd09076">
    <property type="entry name" value="L1-EN"/>
    <property type="match status" value="1"/>
</dbReference>
<dbReference type="Proteomes" id="UP001165740">
    <property type="component" value="Chromosome 6"/>
</dbReference>
<evidence type="ECO:0000313" key="1">
    <source>
        <dbReference type="Proteomes" id="UP001165740"/>
    </source>
</evidence>
<dbReference type="PANTHER" id="PTHR23227:SF67">
    <property type="entry name" value="CRANIOFACIAL DEVELOPMENT PROTEIN 2-LIKE"/>
    <property type="match status" value="1"/>
</dbReference>
<dbReference type="OMA" id="VERSKIM"/>
<dbReference type="GeneID" id="129926657"/>
<organism evidence="1 2">
    <name type="scientific">Biomphalaria glabrata</name>
    <name type="common">Bloodfluke planorb</name>
    <name type="synonym">Freshwater snail</name>
    <dbReference type="NCBI Taxonomy" id="6526"/>
    <lineage>
        <taxon>Eukaryota</taxon>
        <taxon>Metazoa</taxon>
        <taxon>Spiralia</taxon>
        <taxon>Lophotrochozoa</taxon>
        <taxon>Mollusca</taxon>
        <taxon>Gastropoda</taxon>
        <taxon>Heterobranchia</taxon>
        <taxon>Euthyneura</taxon>
        <taxon>Panpulmonata</taxon>
        <taxon>Hygrophila</taxon>
        <taxon>Lymnaeoidea</taxon>
        <taxon>Planorbidae</taxon>
        <taxon>Biomphalaria</taxon>
    </lineage>
</organism>
<dbReference type="AlphaFoldDB" id="A0A9W3AL88"/>
<dbReference type="OrthoDB" id="6242193at2759"/>